<dbReference type="InParanoid" id="G4T780"/>
<dbReference type="EMBL" id="CAFZ01000010">
    <property type="protein sequence ID" value="CCA67190.1"/>
    <property type="molecule type" value="Genomic_DNA"/>
</dbReference>
<dbReference type="OrthoDB" id="4748970at2759"/>
<dbReference type="AlphaFoldDB" id="G4T780"/>
<evidence type="ECO:0000313" key="2">
    <source>
        <dbReference type="EMBL" id="CCA67190.1"/>
    </source>
</evidence>
<feature type="region of interest" description="Disordered" evidence="1">
    <location>
        <begin position="193"/>
        <end position="225"/>
    </location>
</feature>
<feature type="region of interest" description="Disordered" evidence="1">
    <location>
        <begin position="368"/>
        <end position="388"/>
    </location>
</feature>
<proteinExistence type="predicted"/>
<feature type="compositionally biased region" description="Basic residues" evidence="1">
    <location>
        <begin position="201"/>
        <end position="214"/>
    </location>
</feature>
<reference evidence="2 3" key="1">
    <citation type="journal article" date="2011" name="PLoS Pathog.">
        <title>Endophytic Life Strategies Decoded by Genome and Transcriptome Analyses of the Mutualistic Root Symbiont Piriformospora indica.</title>
        <authorList>
            <person name="Zuccaro A."/>
            <person name="Lahrmann U."/>
            <person name="Guldener U."/>
            <person name="Langen G."/>
            <person name="Pfiffi S."/>
            <person name="Biedenkopf D."/>
            <person name="Wong P."/>
            <person name="Samans B."/>
            <person name="Grimm C."/>
            <person name="Basiewicz M."/>
            <person name="Murat C."/>
            <person name="Martin F."/>
            <person name="Kogel K.H."/>
        </authorList>
    </citation>
    <scope>NUCLEOTIDE SEQUENCE [LARGE SCALE GENOMIC DNA]</scope>
    <source>
        <strain evidence="2 3">DSM 11827</strain>
    </source>
</reference>
<name>G4T780_SERID</name>
<sequence length="566" mass="62925">MSPHSIQGIHHFILHAITDLHRLLCLLRSKFAKSSILRAGCRHFHVPAQALIICFFLPGHSSRPETPSTGLTTYAVATGFSKQHYEPYLDNSMVMSPYDYHRQQVTSASTMNTTTTRPLLSLAPIQHPSSPSSPSLVSATTMNLAEPASAPPLSTGGHPSIDADINRSQAFHHSSALPINALYAPEEQQLVTAQPRSTVARPHHNAQRGWRVRSKPSATPYDPIVTSERRRAIKEQFKLSQQAQQVSAPQTPVSAASTTTSESPAIPQSVRPNYGRSANHTQMTHDYSQLLSHPQGLPNGPPAPTSNERLASGQPSSSSSSPEVTMHTGISFIRDYKTDWNNLHSPVHEGRSRAAEAASNINTYDARQSYSHSTATKSNGNVSSPSMNPPPAGTVFIYDVDSSTATLDPSQDYAEYASYFPLRTEEHRRLRVALHGVMTSQWKLQNELEPTPQHMLQFSQRSVNNDGNALYRCLFYHKGKACEKTWNRPERILAHLRKEIELRPFVCDGENDVCACKSRFFAEDTLQQHRKNVNTIPCTHCPAMVTPRNVQRHLKHNCPRSPDRIR</sequence>
<feature type="compositionally biased region" description="Polar residues" evidence="1">
    <location>
        <begin position="276"/>
        <end position="292"/>
    </location>
</feature>
<feature type="region of interest" description="Disordered" evidence="1">
    <location>
        <begin position="238"/>
        <end position="325"/>
    </location>
</feature>
<gene>
    <name evidence="2" type="ORF">PIIN_01022</name>
</gene>
<organism evidence="2 3">
    <name type="scientific">Serendipita indica (strain DSM 11827)</name>
    <name type="common">Root endophyte fungus</name>
    <name type="synonym">Piriformospora indica</name>
    <dbReference type="NCBI Taxonomy" id="1109443"/>
    <lineage>
        <taxon>Eukaryota</taxon>
        <taxon>Fungi</taxon>
        <taxon>Dikarya</taxon>
        <taxon>Basidiomycota</taxon>
        <taxon>Agaricomycotina</taxon>
        <taxon>Agaricomycetes</taxon>
        <taxon>Sebacinales</taxon>
        <taxon>Serendipitaceae</taxon>
        <taxon>Serendipita</taxon>
    </lineage>
</organism>
<feature type="compositionally biased region" description="Low complexity" evidence="1">
    <location>
        <begin position="247"/>
        <end position="267"/>
    </location>
</feature>
<feature type="compositionally biased region" description="Polar residues" evidence="1">
    <location>
        <begin position="368"/>
        <end position="386"/>
    </location>
</feature>
<accession>G4T780</accession>
<protein>
    <submittedName>
        <fullName evidence="2">Uncharacterized protein</fullName>
    </submittedName>
</protein>
<feature type="compositionally biased region" description="Polar residues" evidence="1">
    <location>
        <begin position="305"/>
        <end position="315"/>
    </location>
</feature>
<comment type="caution">
    <text evidence="2">The sequence shown here is derived from an EMBL/GenBank/DDBJ whole genome shotgun (WGS) entry which is preliminary data.</text>
</comment>
<keyword evidence="3" id="KW-1185">Reference proteome</keyword>
<dbReference type="HOGENOM" id="CLU_481559_0_0_1"/>
<dbReference type="Proteomes" id="UP000007148">
    <property type="component" value="Unassembled WGS sequence"/>
</dbReference>
<evidence type="ECO:0000256" key="1">
    <source>
        <dbReference type="SAM" id="MobiDB-lite"/>
    </source>
</evidence>
<evidence type="ECO:0000313" key="3">
    <source>
        <dbReference type="Proteomes" id="UP000007148"/>
    </source>
</evidence>